<dbReference type="PANTHER" id="PTHR43434:SF3">
    <property type="entry name" value="GMP_IMP NUCLEOTIDASE YRFG"/>
    <property type="match status" value="1"/>
</dbReference>
<organism evidence="1">
    <name type="scientific">hydrothermal vent metagenome</name>
    <dbReference type="NCBI Taxonomy" id="652676"/>
    <lineage>
        <taxon>unclassified sequences</taxon>
        <taxon>metagenomes</taxon>
        <taxon>ecological metagenomes</taxon>
    </lineage>
</organism>
<reference evidence="1" key="1">
    <citation type="submission" date="2018-06" db="EMBL/GenBank/DDBJ databases">
        <authorList>
            <person name="Zhirakovskaya E."/>
        </authorList>
    </citation>
    <scope>NUCLEOTIDE SEQUENCE</scope>
</reference>
<dbReference type="PANTHER" id="PTHR43434">
    <property type="entry name" value="PHOSPHOGLYCOLATE PHOSPHATASE"/>
    <property type="match status" value="1"/>
</dbReference>
<dbReference type="InterPro" id="IPR050155">
    <property type="entry name" value="HAD-like_hydrolase_sf"/>
</dbReference>
<keyword evidence="1" id="KW-0378">Hydrolase</keyword>
<sequence>MDIKRLKKALWSEVKHVLLDMDGTLLDRYFDDYFWGHLVPEKYAEKYNITFGRAKEALLRKYKVHEGTLNWTDIDFWTRELDLDIPALKEQIRHLIEVHPHVEDFLRELKGADKKVILATNAHYKTLKIKLGKTRIGGYFDKVITSSEVGCPKEDIEFWHRAEKMLRFDRETTVFIDDVMENLRAAREFGIRYIVLKTMASSKDKETGDNGNFLAIRNFRELLP</sequence>
<dbReference type="GO" id="GO:0005829">
    <property type="term" value="C:cytosol"/>
    <property type="evidence" value="ECO:0007669"/>
    <property type="project" value="TreeGrafter"/>
</dbReference>
<dbReference type="Gene3D" id="3.40.50.1000">
    <property type="entry name" value="HAD superfamily/HAD-like"/>
    <property type="match status" value="1"/>
</dbReference>
<gene>
    <name evidence="1" type="ORF">MNBD_NITROSPIRAE03-2000</name>
</gene>
<dbReference type="SFLD" id="SFLDG01129">
    <property type="entry name" value="C1.5:_HAD__Beta-PGM__Phosphata"/>
    <property type="match status" value="1"/>
</dbReference>
<dbReference type="InterPro" id="IPR023214">
    <property type="entry name" value="HAD_sf"/>
</dbReference>
<dbReference type="GO" id="GO:0008967">
    <property type="term" value="F:phosphoglycolate phosphatase activity"/>
    <property type="evidence" value="ECO:0007669"/>
    <property type="project" value="TreeGrafter"/>
</dbReference>
<dbReference type="InterPro" id="IPR036412">
    <property type="entry name" value="HAD-like_sf"/>
</dbReference>
<dbReference type="InterPro" id="IPR006439">
    <property type="entry name" value="HAD-SF_hydro_IA"/>
</dbReference>
<dbReference type="PRINTS" id="PR00413">
    <property type="entry name" value="HADHALOGNASE"/>
</dbReference>
<protein>
    <submittedName>
        <fullName evidence="1">HAD-superfamily hydrolase subfamily IA, variant 3</fullName>
    </submittedName>
</protein>
<accession>A0A3B1DGJ5</accession>
<name>A0A3B1DGJ5_9ZZZZ</name>
<dbReference type="GO" id="GO:0006281">
    <property type="term" value="P:DNA repair"/>
    <property type="evidence" value="ECO:0007669"/>
    <property type="project" value="TreeGrafter"/>
</dbReference>
<dbReference type="SUPFAM" id="SSF56784">
    <property type="entry name" value="HAD-like"/>
    <property type="match status" value="1"/>
</dbReference>
<dbReference type="NCBIfam" id="TIGR01509">
    <property type="entry name" value="HAD-SF-IA-v3"/>
    <property type="match status" value="1"/>
</dbReference>
<dbReference type="Pfam" id="PF00702">
    <property type="entry name" value="Hydrolase"/>
    <property type="match status" value="1"/>
</dbReference>
<dbReference type="SFLD" id="SFLDS00003">
    <property type="entry name" value="Haloacid_Dehalogenase"/>
    <property type="match status" value="1"/>
</dbReference>
<dbReference type="AlphaFoldDB" id="A0A3B1DGJ5"/>
<dbReference type="EMBL" id="UOGI01000246">
    <property type="protein sequence ID" value="VAX34050.1"/>
    <property type="molecule type" value="Genomic_DNA"/>
</dbReference>
<proteinExistence type="predicted"/>
<evidence type="ECO:0000313" key="1">
    <source>
        <dbReference type="EMBL" id="VAX34050.1"/>
    </source>
</evidence>